<dbReference type="InterPro" id="IPR029062">
    <property type="entry name" value="Class_I_gatase-like"/>
</dbReference>
<dbReference type="InterPro" id="IPR002818">
    <property type="entry name" value="DJ-1/PfpI"/>
</dbReference>
<keyword evidence="1" id="KW-0805">Transcription regulation</keyword>
<dbReference type="PANTHER" id="PTHR43130">
    <property type="entry name" value="ARAC-FAMILY TRANSCRIPTIONAL REGULATOR"/>
    <property type="match status" value="1"/>
</dbReference>
<dbReference type="PANTHER" id="PTHR43130:SF3">
    <property type="entry name" value="HTH-TYPE TRANSCRIPTIONAL REGULATOR RV1931C"/>
    <property type="match status" value="1"/>
</dbReference>
<feature type="domain" description="HTH araC/xylS-type" evidence="3">
    <location>
        <begin position="253"/>
        <end position="351"/>
    </location>
</feature>
<keyword evidence="2" id="KW-0804">Transcription</keyword>
<evidence type="ECO:0000256" key="2">
    <source>
        <dbReference type="ARBA" id="ARBA00023163"/>
    </source>
</evidence>
<dbReference type="Gene3D" id="3.40.50.880">
    <property type="match status" value="1"/>
</dbReference>
<dbReference type="SMART" id="SM00342">
    <property type="entry name" value="HTH_ARAC"/>
    <property type="match status" value="1"/>
</dbReference>
<dbReference type="InterPro" id="IPR018060">
    <property type="entry name" value="HTH_AraC"/>
</dbReference>
<dbReference type="GO" id="GO:0043565">
    <property type="term" value="F:sequence-specific DNA binding"/>
    <property type="evidence" value="ECO:0007669"/>
    <property type="project" value="InterPro"/>
</dbReference>
<evidence type="ECO:0000313" key="5">
    <source>
        <dbReference type="Proteomes" id="UP000321523"/>
    </source>
</evidence>
<dbReference type="CDD" id="cd03137">
    <property type="entry name" value="GATase1_AraC_1"/>
    <property type="match status" value="1"/>
</dbReference>
<dbReference type="GO" id="GO:0003700">
    <property type="term" value="F:DNA-binding transcription factor activity"/>
    <property type="evidence" value="ECO:0007669"/>
    <property type="project" value="InterPro"/>
</dbReference>
<gene>
    <name evidence="4" type="ORF">SAE02_07770</name>
</gene>
<sequence length="387" mass="41536">MARTIAPVGGSDAGLGSIRGIFVVAAEIGAGDTAAMTSTAPIPSQRRMAVLAYPDVQILDVTGPLQVFCHAGYPVEIIGVEAGPVRTSSGMQLVAERGIADVAGGIDTLLVAGGNGFSGPAGDPRVLEWLRAMRPRVRRFGSICSGAFIVAAAGLLDGRRAVTHWARCDEFRAAFPQVRLEPDALHIRDGDIYTSAGVTAGMDLALAMVEEDRGHRAALDVARQLVLFLKRPGGQSQFSTHLTPEADGLSPVRAVQDWVRSTPGADLRVEALADRAGMSPRNFARVFLRETGTTPLKFVEATRIDAARRRLERTRDPVERIAAELGFGTAETMRRTFLRRLGVTPQGYRTHFRALSPAPASGEDPGAREHFDVKHFDIKEEDDVVPA</sequence>
<dbReference type="Pfam" id="PF01965">
    <property type="entry name" value="DJ-1_PfpI"/>
    <property type="match status" value="1"/>
</dbReference>
<evidence type="ECO:0000313" key="4">
    <source>
        <dbReference type="EMBL" id="GEO36629.1"/>
    </source>
</evidence>
<dbReference type="Proteomes" id="UP000321523">
    <property type="component" value="Unassembled WGS sequence"/>
</dbReference>
<comment type="caution">
    <text evidence="4">The sequence shown here is derived from an EMBL/GenBank/DDBJ whole genome shotgun (WGS) entry which is preliminary data.</text>
</comment>
<evidence type="ECO:0000256" key="1">
    <source>
        <dbReference type="ARBA" id="ARBA00023015"/>
    </source>
</evidence>
<proteinExistence type="predicted"/>
<keyword evidence="5" id="KW-1185">Reference proteome</keyword>
<dbReference type="SUPFAM" id="SSF52317">
    <property type="entry name" value="Class I glutamine amidotransferase-like"/>
    <property type="match status" value="1"/>
</dbReference>
<dbReference type="EMBL" id="BJYZ01000003">
    <property type="protein sequence ID" value="GEO36629.1"/>
    <property type="molecule type" value="Genomic_DNA"/>
</dbReference>
<accession>A0A512DJI1</accession>
<protein>
    <submittedName>
        <fullName evidence="4">AraC family transcriptional regulator</fullName>
    </submittedName>
</protein>
<dbReference type="Pfam" id="PF12833">
    <property type="entry name" value="HTH_18"/>
    <property type="match status" value="1"/>
</dbReference>
<organism evidence="4 5">
    <name type="scientific">Skermanella aerolata</name>
    <dbReference type="NCBI Taxonomy" id="393310"/>
    <lineage>
        <taxon>Bacteria</taxon>
        <taxon>Pseudomonadati</taxon>
        <taxon>Pseudomonadota</taxon>
        <taxon>Alphaproteobacteria</taxon>
        <taxon>Rhodospirillales</taxon>
        <taxon>Azospirillaceae</taxon>
        <taxon>Skermanella</taxon>
    </lineage>
</organism>
<dbReference type="Gene3D" id="1.10.10.60">
    <property type="entry name" value="Homeodomain-like"/>
    <property type="match status" value="1"/>
</dbReference>
<reference evidence="4 5" key="1">
    <citation type="submission" date="2019-07" db="EMBL/GenBank/DDBJ databases">
        <title>Whole genome shotgun sequence of Skermanella aerolata NBRC 106429.</title>
        <authorList>
            <person name="Hosoyama A."/>
            <person name="Uohara A."/>
            <person name="Ohji S."/>
            <person name="Ichikawa N."/>
        </authorList>
    </citation>
    <scope>NUCLEOTIDE SEQUENCE [LARGE SCALE GENOMIC DNA]</scope>
    <source>
        <strain evidence="4 5">NBRC 106429</strain>
    </source>
</reference>
<evidence type="ECO:0000259" key="3">
    <source>
        <dbReference type="PROSITE" id="PS01124"/>
    </source>
</evidence>
<dbReference type="PROSITE" id="PS01124">
    <property type="entry name" value="HTH_ARAC_FAMILY_2"/>
    <property type="match status" value="1"/>
</dbReference>
<name>A0A512DJI1_9PROT</name>
<dbReference type="InterPro" id="IPR052158">
    <property type="entry name" value="INH-QAR"/>
</dbReference>
<dbReference type="SUPFAM" id="SSF46689">
    <property type="entry name" value="Homeodomain-like"/>
    <property type="match status" value="2"/>
</dbReference>
<dbReference type="AlphaFoldDB" id="A0A512DJI1"/>
<dbReference type="InterPro" id="IPR009057">
    <property type="entry name" value="Homeodomain-like_sf"/>
</dbReference>